<keyword evidence="2" id="KW-0285">Flavoprotein</keyword>
<evidence type="ECO:0000256" key="3">
    <source>
        <dbReference type="ARBA" id="ARBA00022827"/>
    </source>
</evidence>
<dbReference type="PANTHER" id="PTHR43624">
    <property type="entry name" value="ELECTRON TRANSFER FLAVOPROTEIN-QUINONE OXIDOREDUCTASE YDIS-RELATED"/>
    <property type="match status" value="1"/>
</dbReference>
<dbReference type="Gene3D" id="3.30.9.90">
    <property type="match status" value="1"/>
</dbReference>
<evidence type="ECO:0000256" key="2">
    <source>
        <dbReference type="ARBA" id="ARBA00022630"/>
    </source>
</evidence>
<reference evidence="5" key="2">
    <citation type="journal article" date="2014" name="ISME J.">
        <title>Microbial stratification in low pH oxic and suboxic macroscopic growths along an acid mine drainage.</title>
        <authorList>
            <person name="Mendez-Garcia C."/>
            <person name="Mesa V."/>
            <person name="Sprenger R.R."/>
            <person name="Richter M."/>
            <person name="Diez M.S."/>
            <person name="Solano J."/>
            <person name="Bargiela R."/>
            <person name="Golyshina O.V."/>
            <person name="Manteca A."/>
            <person name="Ramos J.L."/>
            <person name="Gallego J.R."/>
            <person name="Llorente I."/>
            <person name="Martins Dos Santos V.A."/>
            <person name="Jensen O.N."/>
            <person name="Pelaez A.I."/>
            <person name="Sanchez J."/>
            <person name="Ferrer M."/>
        </authorList>
    </citation>
    <scope>NUCLEOTIDE SEQUENCE</scope>
</reference>
<dbReference type="Gene3D" id="3.50.50.60">
    <property type="entry name" value="FAD/NAD(P)-binding domain"/>
    <property type="match status" value="1"/>
</dbReference>
<evidence type="ECO:0000313" key="5">
    <source>
        <dbReference type="EMBL" id="EQD80578.1"/>
    </source>
</evidence>
<keyword evidence="4" id="KW-0560">Oxidoreductase</keyword>
<feature type="non-terminal residue" evidence="5">
    <location>
        <position position="195"/>
    </location>
</feature>
<organism evidence="5">
    <name type="scientific">mine drainage metagenome</name>
    <dbReference type="NCBI Taxonomy" id="410659"/>
    <lineage>
        <taxon>unclassified sequences</taxon>
        <taxon>metagenomes</taxon>
        <taxon>ecological metagenomes</taxon>
    </lineage>
</organism>
<evidence type="ECO:0000256" key="1">
    <source>
        <dbReference type="ARBA" id="ARBA00001974"/>
    </source>
</evidence>
<gene>
    <name evidence="5" type="ORF">B1A_00748</name>
</gene>
<comment type="caution">
    <text evidence="5">The sequence shown here is derived from an EMBL/GenBank/DDBJ whole genome shotgun (WGS) entry which is preliminary data.</text>
</comment>
<dbReference type="GO" id="GO:0016491">
    <property type="term" value="F:oxidoreductase activity"/>
    <property type="evidence" value="ECO:0007669"/>
    <property type="project" value="UniProtKB-KW"/>
</dbReference>
<dbReference type="InterPro" id="IPR036188">
    <property type="entry name" value="FAD/NAD-bd_sf"/>
</dbReference>
<name>T1CFT1_9ZZZZ</name>
<reference evidence="5" key="1">
    <citation type="submission" date="2013-08" db="EMBL/GenBank/DDBJ databases">
        <authorList>
            <person name="Mendez C."/>
            <person name="Richter M."/>
            <person name="Ferrer M."/>
            <person name="Sanchez J."/>
        </authorList>
    </citation>
    <scope>NUCLEOTIDE SEQUENCE</scope>
</reference>
<comment type="cofactor">
    <cofactor evidence="1">
        <name>FAD</name>
        <dbReference type="ChEBI" id="CHEBI:57692"/>
    </cofactor>
</comment>
<feature type="non-terminal residue" evidence="5">
    <location>
        <position position="1"/>
    </location>
</feature>
<dbReference type="PANTHER" id="PTHR43624:SF2">
    <property type="entry name" value="ELECTRON TRANSFER FLAVOPROTEIN-QUINONE OXIDOREDUCTASE YDIS-RELATED"/>
    <property type="match status" value="1"/>
</dbReference>
<dbReference type="InterPro" id="IPR039651">
    <property type="entry name" value="FixC-like"/>
</dbReference>
<dbReference type="AlphaFoldDB" id="T1CFT1"/>
<sequence>TVSGGLLYGHALARIVPEFWASDPSPVERPIVRNILSFLTGSRAVSVDHFDVAFGKAPFNSFSVLRHRLDAWLAERAEAAGAVPVYGVRVDSLLREGDRVIGVRTGDDEIGAEVTVLADGVNSLLVRGPGARPGADPSVVGVGVKEVLELPTGTLEERFQLRHGDGVQITTIGHPSGIEGGGFLYTNRSSLSLGF</sequence>
<evidence type="ECO:0000256" key="4">
    <source>
        <dbReference type="ARBA" id="ARBA00023002"/>
    </source>
</evidence>
<dbReference type="SUPFAM" id="SSF51905">
    <property type="entry name" value="FAD/NAD(P)-binding domain"/>
    <property type="match status" value="1"/>
</dbReference>
<accession>T1CFT1</accession>
<proteinExistence type="predicted"/>
<protein>
    <submittedName>
        <fullName evidence="5">FixC protein</fullName>
    </submittedName>
</protein>
<keyword evidence="3" id="KW-0274">FAD</keyword>
<dbReference type="EMBL" id="AUZX01000570">
    <property type="protein sequence ID" value="EQD80578.1"/>
    <property type="molecule type" value="Genomic_DNA"/>
</dbReference>